<evidence type="ECO:0000313" key="8">
    <source>
        <dbReference type="Proteomes" id="UP000532440"/>
    </source>
</evidence>
<feature type="transmembrane region" description="Helical" evidence="6">
    <location>
        <begin position="96"/>
        <end position="118"/>
    </location>
</feature>
<name>A0A7W8HFD5_9BURK</name>
<dbReference type="GO" id="GO:0005886">
    <property type="term" value="C:plasma membrane"/>
    <property type="evidence" value="ECO:0007669"/>
    <property type="project" value="TreeGrafter"/>
</dbReference>
<comment type="subcellular location">
    <subcellularLocation>
        <location evidence="1">Membrane</location>
        <topology evidence="1">Multi-pass membrane protein</topology>
    </subcellularLocation>
</comment>
<evidence type="ECO:0000256" key="6">
    <source>
        <dbReference type="SAM" id="Phobius"/>
    </source>
</evidence>
<evidence type="ECO:0000256" key="2">
    <source>
        <dbReference type="ARBA" id="ARBA00009694"/>
    </source>
</evidence>
<keyword evidence="5 6" id="KW-0472">Membrane</keyword>
<keyword evidence="4 6" id="KW-1133">Transmembrane helix</keyword>
<evidence type="ECO:0000256" key="5">
    <source>
        <dbReference type="ARBA" id="ARBA00023136"/>
    </source>
</evidence>
<dbReference type="EMBL" id="JACHGB010000002">
    <property type="protein sequence ID" value="MBB5270980.1"/>
    <property type="molecule type" value="Genomic_DNA"/>
</dbReference>
<dbReference type="InterPro" id="IPR006696">
    <property type="entry name" value="DUF423"/>
</dbReference>
<organism evidence="7 8">
    <name type="scientific">Quisquiliibacterium transsilvanicum</name>
    <dbReference type="NCBI Taxonomy" id="1549638"/>
    <lineage>
        <taxon>Bacteria</taxon>
        <taxon>Pseudomonadati</taxon>
        <taxon>Pseudomonadota</taxon>
        <taxon>Betaproteobacteria</taxon>
        <taxon>Burkholderiales</taxon>
        <taxon>Burkholderiaceae</taxon>
        <taxon>Quisquiliibacterium</taxon>
    </lineage>
</organism>
<dbReference type="PANTHER" id="PTHR43461:SF1">
    <property type="entry name" value="TRANSMEMBRANE PROTEIN 256"/>
    <property type="match status" value="1"/>
</dbReference>
<protein>
    <submittedName>
        <fullName evidence="7">Uncharacterized membrane protein YgdD (TMEM256/DUF423 family)</fullName>
    </submittedName>
</protein>
<evidence type="ECO:0000313" key="7">
    <source>
        <dbReference type="EMBL" id="MBB5270980.1"/>
    </source>
</evidence>
<comment type="similarity">
    <text evidence="2">Belongs to the UPF0382 family.</text>
</comment>
<dbReference type="PANTHER" id="PTHR43461">
    <property type="entry name" value="TRANSMEMBRANE PROTEIN 256"/>
    <property type="match status" value="1"/>
</dbReference>
<comment type="caution">
    <text evidence="7">The sequence shown here is derived from an EMBL/GenBank/DDBJ whole genome shotgun (WGS) entry which is preliminary data.</text>
</comment>
<feature type="transmembrane region" description="Helical" evidence="6">
    <location>
        <begin position="70"/>
        <end position="90"/>
    </location>
</feature>
<dbReference type="AlphaFoldDB" id="A0A7W8HFD5"/>
<evidence type="ECO:0000256" key="3">
    <source>
        <dbReference type="ARBA" id="ARBA00022692"/>
    </source>
</evidence>
<accession>A0A7W8HFD5</accession>
<evidence type="ECO:0000256" key="4">
    <source>
        <dbReference type="ARBA" id="ARBA00022989"/>
    </source>
</evidence>
<feature type="transmembrane region" description="Helical" evidence="6">
    <location>
        <begin position="47"/>
        <end position="63"/>
    </location>
</feature>
<dbReference type="Pfam" id="PF04241">
    <property type="entry name" value="DUF423"/>
    <property type="match status" value="1"/>
</dbReference>
<sequence>MERGFFAAGALSALFGVAAGAFGAHGLRAIVAPDLLVVFETGARYQMYHAFALLAVAGAATRWPGPRVRAAGWLFVAGTLLFSGSLYLLALTGARGLGAVTPFGGLAFIAGWACLASAPWGRGRTRFSHEETT</sequence>
<keyword evidence="8" id="KW-1185">Reference proteome</keyword>
<dbReference type="RefSeq" id="WP_183964842.1">
    <property type="nucleotide sequence ID" value="NZ_BAABEW010000010.1"/>
</dbReference>
<keyword evidence="3 6" id="KW-0812">Transmembrane</keyword>
<reference evidence="7 8" key="1">
    <citation type="submission" date="2020-08" db="EMBL/GenBank/DDBJ databases">
        <title>Genomic Encyclopedia of Type Strains, Phase IV (KMG-IV): sequencing the most valuable type-strain genomes for metagenomic binning, comparative biology and taxonomic classification.</title>
        <authorList>
            <person name="Goeker M."/>
        </authorList>
    </citation>
    <scope>NUCLEOTIDE SEQUENCE [LARGE SCALE GENOMIC DNA]</scope>
    <source>
        <strain evidence="7 8">DSM 29781</strain>
    </source>
</reference>
<gene>
    <name evidence="7" type="ORF">HNQ70_000984</name>
</gene>
<proteinExistence type="inferred from homology"/>
<evidence type="ECO:0000256" key="1">
    <source>
        <dbReference type="ARBA" id="ARBA00004141"/>
    </source>
</evidence>
<dbReference type="Proteomes" id="UP000532440">
    <property type="component" value="Unassembled WGS sequence"/>
</dbReference>